<reference evidence="3" key="1">
    <citation type="journal article" date="2012" name="MBio">
        <title>Comparative genome analysis of Trichophyton rubrum and related dermatophytes reveals candidate genes involved in infection.</title>
        <authorList>
            <person name="Martinez D.A."/>
            <person name="Oliver B.G."/>
            <person name="Graeser Y."/>
            <person name="Goldberg J.M."/>
            <person name="Li W."/>
            <person name="Martinez-Rossi N.M."/>
            <person name="Monod M."/>
            <person name="Shelest E."/>
            <person name="Barton R.C."/>
            <person name="Birch E."/>
            <person name="Brakhage A.A."/>
            <person name="Chen Z."/>
            <person name="Gurr S.J."/>
            <person name="Heiman D."/>
            <person name="Heitman J."/>
            <person name="Kosti I."/>
            <person name="Rossi A."/>
            <person name="Saif S."/>
            <person name="Samalova M."/>
            <person name="Saunders C.W."/>
            <person name="Shea T."/>
            <person name="Summerbell R.C."/>
            <person name="Xu J."/>
            <person name="Young S."/>
            <person name="Zeng Q."/>
            <person name="Birren B.W."/>
            <person name="Cuomo C.A."/>
            <person name="White T.C."/>
        </authorList>
    </citation>
    <scope>NUCLEOTIDE SEQUENCE [LARGE SCALE GENOMIC DNA]</scope>
    <source>
        <strain evidence="3">ATCC MYA-4606 / CBS 127.97</strain>
    </source>
</reference>
<dbReference type="HOGENOM" id="CLU_1611982_0_0_1"/>
<gene>
    <name evidence="2" type="ORF">TEQG_08493</name>
</gene>
<accession>F2Q5Y2</accession>
<organism evidence="2 3">
    <name type="scientific">Trichophyton equinum (strain ATCC MYA-4606 / CBS 127.97)</name>
    <name type="common">Horse ringworm fungus</name>
    <dbReference type="NCBI Taxonomy" id="559882"/>
    <lineage>
        <taxon>Eukaryota</taxon>
        <taxon>Fungi</taxon>
        <taxon>Dikarya</taxon>
        <taxon>Ascomycota</taxon>
        <taxon>Pezizomycotina</taxon>
        <taxon>Eurotiomycetes</taxon>
        <taxon>Eurotiomycetidae</taxon>
        <taxon>Onygenales</taxon>
        <taxon>Arthrodermataceae</taxon>
        <taxon>Trichophyton</taxon>
    </lineage>
</organism>
<keyword evidence="3" id="KW-1185">Reference proteome</keyword>
<feature type="compositionally biased region" description="Basic and acidic residues" evidence="1">
    <location>
        <begin position="120"/>
        <end position="136"/>
    </location>
</feature>
<dbReference type="Proteomes" id="UP000009169">
    <property type="component" value="Unassembled WGS sequence"/>
</dbReference>
<evidence type="ECO:0000313" key="2">
    <source>
        <dbReference type="EMBL" id="EGE09550.1"/>
    </source>
</evidence>
<dbReference type="VEuPathDB" id="FungiDB:TEQG_08493"/>
<name>F2Q5Y2_TRIEC</name>
<dbReference type="EMBL" id="DS995817">
    <property type="protein sequence ID" value="EGE09550.1"/>
    <property type="molecule type" value="Genomic_DNA"/>
</dbReference>
<evidence type="ECO:0000256" key="1">
    <source>
        <dbReference type="SAM" id="MobiDB-lite"/>
    </source>
</evidence>
<protein>
    <submittedName>
        <fullName evidence="2">Uncharacterized protein</fullName>
    </submittedName>
</protein>
<evidence type="ECO:0000313" key="3">
    <source>
        <dbReference type="Proteomes" id="UP000009169"/>
    </source>
</evidence>
<sequence length="165" mass="19398">MRASHRWRPQLQMLVHTVTRRSLSRSLVHYHSQKVIMELRQRAAISIMQGGLRTQPMSRAPAEISPREHMALLLRLGLRRIPSLEFTMTIMQPPEQPPMQPYLARELHTWRKHSHSGRCRAHEPQRRPEEIPQHSEPHIARKCLSLALSRLMERLKPLIGAWMQV</sequence>
<feature type="region of interest" description="Disordered" evidence="1">
    <location>
        <begin position="116"/>
        <end position="136"/>
    </location>
</feature>
<dbReference type="AlphaFoldDB" id="F2Q5Y2"/>
<proteinExistence type="predicted"/>